<evidence type="ECO:0000256" key="2">
    <source>
        <dbReference type="ARBA" id="ARBA00023015"/>
    </source>
</evidence>
<dbReference type="RefSeq" id="WP_133996037.1">
    <property type="nucleotide sequence ID" value="NZ_SODV01000002.1"/>
</dbReference>
<dbReference type="PANTHER" id="PTHR43133">
    <property type="entry name" value="RNA POLYMERASE ECF-TYPE SIGMA FACTO"/>
    <property type="match status" value="1"/>
</dbReference>
<dbReference type="Gene3D" id="1.10.1740.10">
    <property type="match status" value="1"/>
</dbReference>
<reference evidence="6 7" key="1">
    <citation type="submission" date="2019-03" db="EMBL/GenBank/DDBJ databases">
        <title>Genomic Encyclopedia of Type Strains, Phase IV (KMG-IV): sequencing the most valuable type-strain genomes for metagenomic binning, comparative biology and taxonomic classification.</title>
        <authorList>
            <person name="Goeker M."/>
        </authorList>
    </citation>
    <scope>NUCLEOTIDE SEQUENCE [LARGE SCALE GENOMIC DNA]</scope>
    <source>
        <strain evidence="6 7">DSM 100059</strain>
    </source>
</reference>
<comment type="caution">
    <text evidence="6">The sequence shown here is derived from an EMBL/GenBank/DDBJ whole genome shotgun (WGS) entry which is preliminary data.</text>
</comment>
<dbReference type="NCBIfam" id="TIGR02937">
    <property type="entry name" value="sigma70-ECF"/>
    <property type="match status" value="1"/>
</dbReference>
<dbReference type="Gene3D" id="1.10.10.10">
    <property type="entry name" value="Winged helix-like DNA-binding domain superfamily/Winged helix DNA-binding domain"/>
    <property type="match status" value="1"/>
</dbReference>
<name>A0A4V3GKL2_9BACT</name>
<dbReference type="OrthoDB" id="663247at2"/>
<dbReference type="InterPro" id="IPR039425">
    <property type="entry name" value="RNA_pol_sigma-70-like"/>
</dbReference>
<dbReference type="InterPro" id="IPR036388">
    <property type="entry name" value="WH-like_DNA-bd_sf"/>
</dbReference>
<dbReference type="EMBL" id="SODV01000002">
    <property type="protein sequence ID" value="TDW96082.1"/>
    <property type="molecule type" value="Genomic_DNA"/>
</dbReference>
<dbReference type="InterPro" id="IPR013324">
    <property type="entry name" value="RNA_pol_sigma_r3/r4-like"/>
</dbReference>
<dbReference type="InterPro" id="IPR014284">
    <property type="entry name" value="RNA_pol_sigma-70_dom"/>
</dbReference>
<comment type="similarity">
    <text evidence="1">Belongs to the sigma-70 factor family. ECF subfamily.</text>
</comment>
<evidence type="ECO:0000256" key="4">
    <source>
        <dbReference type="ARBA" id="ARBA00023163"/>
    </source>
</evidence>
<dbReference type="SUPFAM" id="SSF88946">
    <property type="entry name" value="Sigma2 domain of RNA polymerase sigma factors"/>
    <property type="match status" value="1"/>
</dbReference>
<dbReference type="AlphaFoldDB" id="A0A4V3GKL2"/>
<dbReference type="GO" id="GO:0016987">
    <property type="term" value="F:sigma factor activity"/>
    <property type="evidence" value="ECO:0007669"/>
    <property type="project" value="UniProtKB-KW"/>
</dbReference>
<keyword evidence="3" id="KW-0731">Sigma factor</keyword>
<dbReference type="InterPro" id="IPR013249">
    <property type="entry name" value="RNA_pol_sigma70_r4_t2"/>
</dbReference>
<dbReference type="InterPro" id="IPR013325">
    <property type="entry name" value="RNA_pol_sigma_r2"/>
</dbReference>
<organism evidence="6 7">
    <name type="scientific">Dinghuibacter silviterrae</name>
    <dbReference type="NCBI Taxonomy" id="1539049"/>
    <lineage>
        <taxon>Bacteria</taxon>
        <taxon>Pseudomonadati</taxon>
        <taxon>Bacteroidota</taxon>
        <taxon>Chitinophagia</taxon>
        <taxon>Chitinophagales</taxon>
        <taxon>Chitinophagaceae</taxon>
        <taxon>Dinghuibacter</taxon>
    </lineage>
</organism>
<evidence type="ECO:0000256" key="3">
    <source>
        <dbReference type="ARBA" id="ARBA00023082"/>
    </source>
</evidence>
<dbReference type="Proteomes" id="UP000294498">
    <property type="component" value="Unassembled WGS sequence"/>
</dbReference>
<keyword evidence="4" id="KW-0804">Transcription</keyword>
<evidence type="ECO:0000256" key="1">
    <source>
        <dbReference type="ARBA" id="ARBA00010641"/>
    </source>
</evidence>
<proteinExistence type="inferred from homology"/>
<dbReference type="CDD" id="cd06171">
    <property type="entry name" value="Sigma70_r4"/>
    <property type="match status" value="1"/>
</dbReference>
<keyword evidence="2" id="KW-0805">Transcription regulation</keyword>
<dbReference type="GO" id="GO:0006352">
    <property type="term" value="P:DNA-templated transcription initiation"/>
    <property type="evidence" value="ECO:0007669"/>
    <property type="project" value="InterPro"/>
</dbReference>
<evidence type="ECO:0000313" key="7">
    <source>
        <dbReference type="Proteomes" id="UP000294498"/>
    </source>
</evidence>
<accession>A0A4V3GKL2</accession>
<evidence type="ECO:0000313" key="6">
    <source>
        <dbReference type="EMBL" id="TDW96082.1"/>
    </source>
</evidence>
<dbReference type="PRINTS" id="PR00038">
    <property type="entry name" value="HTHLUXR"/>
</dbReference>
<feature type="domain" description="RNA polymerase sigma factor 70 region 4 type 2" evidence="5">
    <location>
        <begin position="110"/>
        <end position="160"/>
    </location>
</feature>
<keyword evidence="7" id="KW-1185">Reference proteome</keyword>
<dbReference type="InterPro" id="IPR000792">
    <property type="entry name" value="Tscrpt_reg_LuxR_C"/>
</dbReference>
<protein>
    <submittedName>
        <fullName evidence="6">RNA polymerase sigma-70 factor (ECF subfamily)</fullName>
    </submittedName>
</protein>
<evidence type="ECO:0000259" key="5">
    <source>
        <dbReference type="Pfam" id="PF08281"/>
    </source>
</evidence>
<dbReference type="Pfam" id="PF08281">
    <property type="entry name" value="Sigma70_r4_2"/>
    <property type="match status" value="1"/>
</dbReference>
<dbReference type="PANTHER" id="PTHR43133:SF46">
    <property type="entry name" value="RNA POLYMERASE SIGMA-70 FACTOR ECF SUBFAMILY"/>
    <property type="match status" value="1"/>
</dbReference>
<dbReference type="GO" id="GO:0003677">
    <property type="term" value="F:DNA binding"/>
    <property type="evidence" value="ECO:0007669"/>
    <property type="project" value="InterPro"/>
</dbReference>
<dbReference type="SUPFAM" id="SSF88659">
    <property type="entry name" value="Sigma3 and sigma4 domains of RNA polymerase sigma factors"/>
    <property type="match status" value="1"/>
</dbReference>
<sequence>MDQGLAAIKNGSHEAFVEVYGLLHIKVFRFYAKRVRHDDPAKELTQQCFIRLWEYRHTLSEEHPLEKQVFIIARSVLINYLKKEAVRRKVAPVEEGISNEHAHFELSAHLHAALETLSPVRKKVVMLKSLHGFSNREVADRMNISVKTVEDHITKAFRHLRQVVSSFFF</sequence>
<gene>
    <name evidence="6" type="ORF">EDB95_3905</name>
</gene>